<dbReference type="EMBL" id="KV419442">
    <property type="protein sequence ID" value="KZS87915.1"/>
    <property type="molecule type" value="Genomic_DNA"/>
</dbReference>
<evidence type="ECO:0000313" key="2">
    <source>
        <dbReference type="Proteomes" id="UP000076722"/>
    </source>
</evidence>
<proteinExistence type="predicted"/>
<keyword evidence="2" id="KW-1185">Reference proteome</keyword>
<gene>
    <name evidence="1" type="ORF">SISNIDRAFT_460364</name>
</gene>
<protein>
    <submittedName>
        <fullName evidence="1">Uncharacterized protein</fullName>
    </submittedName>
</protein>
<evidence type="ECO:0000313" key="1">
    <source>
        <dbReference type="EMBL" id="KZS87915.1"/>
    </source>
</evidence>
<reference evidence="1 2" key="1">
    <citation type="journal article" date="2016" name="Mol. Biol. Evol.">
        <title>Comparative Genomics of Early-Diverging Mushroom-Forming Fungi Provides Insights into the Origins of Lignocellulose Decay Capabilities.</title>
        <authorList>
            <person name="Nagy L.G."/>
            <person name="Riley R."/>
            <person name="Tritt A."/>
            <person name="Adam C."/>
            <person name="Daum C."/>
            <person name="Floudas D."/>
            <person name="Sun H."/>
            <person name="Yadav J.S."/>
            <person name="Pangilinan J."/>
            <person name="Larsson K.H."/>
            <person name="Matsuura K."/>
            <person name="Barry K."/>
            <person name="Labutti K."/>
            <person name="Kuo R."/>
            <person name="Ohm R.A."/>
            <person name="Bhattacharya S.S."/>
            <person name="Shirouzu T."/>
            <person name="Yoshinaga Y."/>
            <person name="Martin F.M."/>
            <person name="Grigoriev I.V."/>
            <person name="Hibbett D.S."/>
        </authorList>
    </citation>
    <scope>NUCLEOTIDE SEQUENCE [LARGE SCALE GENOMIC DNA]</scope>
    <source>
        <strain evidence="1 2">HHB9708</strain>
    </source>
</reference>
<organism evidence="1 2">
    <name type="scientific">Sistotremastrum niveocremeum HHB9708</name>
    <dbReference type="NCBI Taxonomy" id="1314777"/>
    <lineage>
        <taxon>Eukaryota</taxon>
        <taxon>Fungi</taxon>
        <taxon>Dikarya</taxon>
        <taxon>Basidiomycota</taxon>
        <taxon>Agaricomycotina</taxon>
        <taxon>Agaricomycetes</taxon>
        <taxon>Sistotremastrales</taxon>
        <taxon>Sistotremastraceae</taxon>
        <taxon>Sertulicium</taxon>
        <taxon>Sertulicium niveocremeum</taxon>
    </lineage>
</organism>
<accession>A0A164NPU5</accession>
<name>A0A164NPU5_9AGAM</name>
<sequence length="96" mass="11251">MMEIYILLKAHHLPPVSPTFLHEETTANKNQTLENIPPSRGSGMVQHRLLRVLHGRVRWLFHRELVLVGTSDYRARPLHPPFNRSTLERLKISIKR</sequence>
<dbReference type="Proteomes" id="UP000076722">
    <property type="component" value="Unassembled WGS sequence"/>
</dbReference>
<dbReference type="AlphaFoldDB" id="A0A164NPU5"/>